<comment type="caution">
    <text evidence="2">The sequence shown here is derived from an EMBL/GenBank/DDBJ whole genome shotgun (WGS) entry which is preliminary data.</text>
</comment>
<gene>
    <name evidence="2" type="ORF">OUZ56_019595</name>
</gene>
<dbReference type="Proteomes" id="UP001234178">
    <property type="component" value="Unassembled WGS sequence"/>
</dbReference>
<keyword evidence="3" id="KW-1185">Reference proteome</keyword>
<accession>A0ABQ9ZC14</accession>
<dbReference type="EMBL" id="JAOYFB010000003">
    <property type="protein sequence ID" value="KAK4010452.1"/>
    <property type="molecule type" value="Genomic_DNA"/>
</dbReference>
<reference evidence="2 3" key="1">
    <citation type="journal article" date="2023" name="Nucleic Acids Res.">
        <title>The hologenome of Daphnia magna reveals possible DNA methylation and microbiome-mediated evolution of the host genome.</title>
        <authorList>
            <person name="Chaturvedi A."/>
            <person name="Li X."/>
            <person name="Dhandapani V."/>
            <person name="Marshall H."/>
            <person name="Kissane S."/>
            <person name="Cuenca-Cambronero M."/>
            <person name="Asole G."/>
            <person name="Calvet F."/>
            <person name="Ruiz-Romero M."/>
            <person name="Marangio P."/>
            <person name="Guigo R."/>
            <person name="Rago D."/>
            <person name="Mirbahai L."/>
            <person name="Eastwood N."/>
            <person name="Colbourne J.K."/>
            <person name="Zhou J."/>
            <person name="Mallon E."/>
            <person name="Orsini L."/>
        </authorList>
    </citation>
    <scope>NUCLEOTIDE SEQUENCE [LARGE SCALE GENOMIC DNA]</scope>
    <source>
        <strain evidence="2">LRV0_1</strain>
    </source>
</reference>
<proteinExistence type="predicted"/>
<keyword evidence="1" id="KW-0812">Transmembrane</keyword>
<name>A0ABQ9ZC14_9CRUS</name>
<keyword evidence="1" id="KW-0472">Membrane</keyword>
<keyword evidence="1" id="KW-1133">Transmembrane helix</keyword>
<sequence length="100" mass="11244">MLVKVYGAGVIFIAIILSYRLGFACSCFATRSEAFFSGSSEGWFTLYNLPNRRVVTLDLNVSSILTFIGNHNSVIRTNDLKLTNADFPDERLTFHIFTQV</sequence>
<organism evidence="2 3">
    <name type="scientific">Daphnia magna</name>
    <dbReference type="NCBI Taxonomy" id="35525"/>
    <lineage>
        <taxon>Eukaryota</taxon>
        <taxon>Metazoa</taxon>
        <taxon>Ecdysozoa</taxon>
        <taxon>Arthropoda</taxon>
        <taxon>Crustacea</taxon>
        <taxon>Branchiopoda</taxon>
        <taxon>Diplostraca</taxon>
        <taxon>Cladocera</taxon>
        <taxon>Anomopoda</taxon>
        <taxon>Daphniidae</taxon>
        <taxon>Daphnia</taxon>
    </lineage>
</organism>
<evidence type="ECO:0000256" key="1">
    <source>
        <dbReference type="SAM" id="Phobius"/>
    </source>
</evidence>
<evidence type="ECO:0000313" key="2">
    <source>
        <dbReference type="EMBL" id="KAK4010452.1"/>
    </source>
</evidence>
<feature type="transmembrane region" description="Helical" evidence="1">
    <location>
        <begin position="6"/>
        <end position="29"/>
    </location>
</feature>
<protein>
    <submittedName>
        <fullName evidence="2">Uncharacterized protein</fullName>
    </submittedName>
</protein>
<evidence type="ECO:0000313" key="3">
    <source>
        <dbReference type="Proteomes" id="UP001234178"/>
    </source>
</evidence>